<dbReference type="GO" id="GO:0043190">
    <property type="term" value="C:ATP-binding cassette (ABC) transporter complex"/>
    <property type="evidence" value="ECO:0007669"/>
    <property type="project" value="InterPro"/>
</dbReference>
<keyword evidence="2" id="KW-0732">Signal</keyword>
<dbReference type="GO" id="GO:0030288">
    <property type="term" value="C:outer membrane-bounded periplasmic space"/>
    <property type="evidence" value="ECO:0007669"/>
    <property type="project" value="UniProtKB-ARBA"/>
</dbReference>
<dbReference type="Gene3D" id="3.40.190.10">
    <property type="entry name" value="Periplasmic binding protein-like II"/>
    <property type="match status" value="1"/>
</dbReference>
<dbReference type="InterPro" id="IPR000914">
    <property type="entry name" value="SBP_5_dom"/>
</dbReference>
<dbReference type="InterPro" id="IPR030678">
    <property type="entry name" value="Peptide/Ni-bd"/>
</dbReference>
<reference evidence="4" key="1">
    <citation type="submission" date="2021-01" db="EMBL/GenBank/DDBJ databases">
        <title>Genome sequence of strain Noviherbaspirillum sp. DKR-6.</title>
        <authorList>
            <person name="Chaudhary D.K."/>
        </authorList>
    </citation>
    <scope>NUCLEOTIDE SEQUENCE</scope>
    <source>
        <strain evidence="4">DKR-6</strain>
    </source>
</reference>
<keyword evidence="5" id="KW-1185">Reference proteome</keyword>
<dbReference type="GO" id="GO:1904680">
    <property type="term" value="F:peptide transmembrane transporter activity"/>
    <property type="evidence" value="ECO:0007669"/>
    <property type="project" value="TreeGrafter"/>
</dbReference>
<dbReference type="RefSeq" id="WP_200598682.1">
    <property type="nucleotide sequence ID" value="NZ_JAEPBG010000049.1"/>
</dbReference>
<dbReference type="SUPFAM" id="SSF53850">
    <property type="entry name" value="Periplasmic binding protein-like II"/>
    <property type="match status" value="1"/>
</dbReference>
<evidence type="ECO:0000256" key="2">
    <source>
        <dbReference type="ARBA" id="ARBA00022729"/>
    </source>
</evidence>
<dbReference type="PANTHER" id="PTHR30290:SF38">
    <property type="entry name" value="D,D-DIPEPTIDE-BINDING PERIPLASMIC PROTEIN DDPA-RELATED"/>
    <property type="match status" value="1"/>
</dbReference>
<gene>
    <name evidence="4" type="ORF">JJB74_32415</name>
</gene>
<proteinExistence type="inferred from homology"/>
<dbReference type="Gene3D" id="3.10.105.10">
    <property type="entry name" value="Dipeptide-binding Protein, Domain 3"/>
    <property type="match status" value="1"/>
</dbReference>
<evidence type="ECO:0000256" key="1">
    <source>
        <dbReference type="ARBA" id="ARBA00005695"/>
    </source>
</evidence>
<dbReference type="PANTHER" id="PTHR30290">
    <property type="entry name" value="PERIPLASMIC BINDING COMPONENT OF ABC TRANSPORTER"/>
    <property type="match status" value="1"/>
</dbReference>
<evidence type="ECO:0000313" key="4">
    <source>
        <dbReference type="EMBL" id="MBK4739316.1"/>
    </source>
</evidence>
<dbReference type="PIRSF" id="PIRSF002741">
    <property type="entry name" value="MppA"/>
    <property type="match status" value="1"/>
</dbReference>
<accession>A0A934W573</accession>
<comment type="caution">
    <text evidence="4">The sequence shown here is derived from an EMBL/GenBank/DDBJ whole genome shotgun (WGS) entry which is preliminary data.</text>
</comment>
<dbReference type="AlphaFoldDB" id="A0A934W573"/>
<dbReference type="Proteomes" id="UP000622890">
    <property type="component" value="Unassembled WGS sequence"/>
</dbReference>
<dbReference type="Gene3D" id="3.90.76.10">
    <property type="entry name" value="Dipeptide-binding Protein, Domain 1"/>
    <property type="match status" value="1"/>
</dbReference>
<dbReference type="InterPro" id="IPR039424">
    <property type="entry name" value="SBP_5"/>
</dbReference>
<name>A0A934W573_9BURK</name>
<evidence type="ECO:0000313" key="5">
    <source>
        <dbReference type="Proteomes" id="UP000622890"/>
    </source>
</evidence>
<dbReference type="Pfam" id="PF00496">
    <property type="entry name" value="SBP_bac_5"/>
    <property type="match status" value="1"/>
</dbReference>
<feature type="domain" description="Solute-binding protein family 5" evidence="3">
    <location>
        <begin position="81"/>
        <end position="430"/>
    </location>
</feature>
<evidence type="ECO:0000259" key="3">
    <source>
        <dbReference type="Pfam" id="PF00496"/>
    </source>
</evidence>
<dbReference type="GO" id="GO:0015833">
    <property type="term" value="P:peptide transport"/>
    <property type="evidence" value="ECO:0007669"/>
    <property type="project" value="TreeGrafter"/>
</dbReference>
<sequence length="510" mass="56599">MDTFHVNRLCTAAAVLVSVLLIVPRPASSESPNGHRGGVLNVALEADFPTFDPLRMGALADREVAMSFYDTLLNIDEKGNLVPNLAESYTASDDLTSFDLKMRGGIKFHDGTLLDADAVVFNLKRLMDPKNHCRCTADVAVISTVEKIGPLEVRIHTKAPAAHFLAVLTDVAGIMASPTALQKSGADYGMNPVGTGPFVFKEWKKGNYLEAVRNPSYWKKGKPFLDKVFYRPIPDEQVRMSSLRAGNVDVMLVPGPKDVAEAENAKNLQVIDAGSLGTVFVMFNAKNGPTADVRVRRALAYATNRPLLNKVINHDVYKVANTPFGSGLSPHEKVDGYPNYDLKKSQELLEAVGKPVNITLSVQLGPLALQTGQVLQQMWKRAGVNVEIKQFEQVQHIQNAISNQFEASLFRWPGRADPDLNVYQFFKSDSPRNYARFSDPKMDQLLEKARRTTDPAQRDVVYKSISDLLTQQMPYLFLNYYTSYMLATPKVHGIQKVPDGLLRVDSVWKD</sequence>
<dbReference type="EMBL" id="JAEPBG010000049">
    <property type="protein sequence ID" value="MBK4739316.1"/>
    <property type="molecule type" value="Genomic_DNA"/>
</dbReference>
<comment type="similarity">
    <text evidence="1">Belongs to the bacterial solute-binding protein 5 family.</text>
</comment>
<protein>
    <recommendedName>
        <fullName evidence="3">Solute-binding protein family 5 domain-containing protein</fullName>
    </recommendedName>
</protein>
<organism evidence="4 5">
    <name type="scientific">Noviherbaspirillum pedocola</name>
    <dbReference type="NCBI Taxonomy" id="2801341"/>
    <lineage>
        <taxon>Bacteria</taxon>
        <taxon>Pseudomonadati</taxon>
        <taxon>Pseudomonadota</taxon>
        <taxon>Betaproteobacteria</taxon>
        <taxon>Burkholderiales</taxon>
        <taxon>Oxalobacteraceae</taxon>
        <taxon>Noviherbaspirillum</taxon>
    </lineage>
</organism>